<name>A0AA96KSU9_9CAUD</name>
<sequence length="67" mass="7853">MIICKHKNIYHEMKKRLPSVDVSLDHSCQSMIYLRWETINVADQAYVVQVCEDVLRALGYIQQPSED</sequence>
<proteinExistence type="predicted"/>
<organism evidence="1">
    <name type="scientific">Staphylococcus phage vB_VibM_10AMN12</name>
    <dbReference type="NCBI Taxonomy" id="3076785"/>
    <lineage>
        <taxon>Viruses</taxon>
        <taxon>Duplodnaviria</taxon>
        <taxon>Heunggongvirae</taxon>
        <taxon>Uroviricota</taxon>
        <taxon>Caudoviricetes</taxon>
    </lineage>
</organism>
<protein>
    <submittedName>
        <fullName evidence="1">Uncharacterized protein</fullName>
    </submittedName>
</protein>
<accession>A0AA96KSU9</accession>
<dbReference type="EMBL" id="OR481006">
    <property type="protein sequence ID" value="WNO47581.1"/>
    <property type="molecule type" value="Genomic_DNA"/>
</dbReference>
<evidence type="ECO:0000313" key="1">
    <source>
        <dbReference type="EMBL" id="WNO47581.1"/>
    </source>
</evidence>
<reference evidence="1" key="1">
    <citation type="submission" date="2023-08" db="EMBL/GenBank/DDBJ databases">
        <authorList>
            <person name="Nazir A."/>
        </authorList>
    </citation>
    <scope>NUCLEOTIDE SEQUENCE</scope>
</reference>